<dbReference type="GO" id="GO:0000228">
    <property type="term" value="C:nuclear chromosome"/>
    <property type="evidence" value="ECO:0007669"/>
    <property type="project" value="TreeGrafter"/>
</dbReference>
<dbReference type="GO" id="GO:0003677">
    <property type="term" value="F:DNA binding"/>
    <property type="evidence" value="ECO:0007669"/>
    <property type="project" value="UniProtKB-KW"/>
</dbReference>
<comment type="caution">
    <text evidence="5">The sequence shown here is derived from an EMBL/GenBank/DDBJ whole genome shotgun (WGS) entry which is preliminary data.</text>
</comment>
<proteinExistence type="predicted"/>
<sequence length="511" mass="55202">MAKLTDLLDSSTSSLGMAHAHRSTALPHPGPGTQLSARDQYSPATPSFRRDHQPRSPSYPAALRRHPISPTSSPITGFTAPTPLRMDASGHYPPSSSRAQSVPPLSAITTLGVLQYGDGPGMQVKIDIHGNIDKGFFQSDGDWTCYRRNYFSCICSFGLNPHYQGQPLQFIQSGSKQPYTVVGFAMSISAVVADNDSHTIDLVQHTPKRDKGPIAKPEKVRLQPKFPQPSHPLGLYPHDGGLGGPSRIGYGDVGGFGGQQGGEPCQTEHTFERIQFKQATANNGKRRAAQQYYHLLIELWADVGQGPDNFVRIAYRKSAKMIVRGRSPGHYQNERRASTSSGPGGSGGSLSGFPPNTVMGTDFSGGNPLLPSGYGGGFDSRGGPGYGAGRHHPELEPIMAPEEAKAIETAKEYQYYPGGMYEHADSRGTVEMFTHHRSGQDSMGAHMTTSYDPLHDRVKRDPEHAMLPSIFNQTGSLVPSQKCSPFDGKTTSSGYYPTMVPQSGVNLTNMT</sequence>
<dbReference type="PANTHER" id="PTHR35144">
    <property type="entry name" value="MEIOSIS-SPECIFIC TRANSCRIPTION FACTOR NDT80"/>
    <property type="match status" value="1"/>
</dbReference>
<dbReference type="EMBL" id="WIGN01000050">
    <property type="protein sequence ID" value="KAF6813738.1"/>
    <property type="molecule type" value="Genomic_DNA"/>
</dbReference>
<dbReference type="InterPro" id="IPR052605">
    <property type="entry name" value="Fungal_trans_regulator"/>
</dbReference>
<dbReference type="InterPro" id="IPR024061">
    <property type="entry name" value="NDT80_DNA-bd_dom"/>
</dbReference>
<dbReference type="Pfam" id="PF05224">
    <property type="entry name" value="NDT80_PhoG"/>
    <property type="match status" value="1"/>
</dbReference>
<dbReference type="Proteomes" id="UP000652219">
    <property type="component" value="Unassembled WGS sequence"/>
</dbReference>
<evidence type="ECO:0000256" key="1">
    <source>
        <dbReference type="ARBA" id="ARBA00023125"/>
    </source>
</evidence>
<feature type="compositionally biased region" description="Gly residues" evidence="3">
    <location>
        <begin position="373"/>
        <end position="388"/>
    </location>
</feature>
<evidence type="ECO:0000313" key="6">
    <source>
        <dbReference type="Proteomes" id="UP000652219"/>
    </source>
</evidence>
<keyword evidence="1 2" id="KW-0238">DNA-binding</keyword>
<feature type="DNA-binding region" description="NDT80" evidence="2">
    <location>
        <begin position="56"/>
        <end position="335"/>
    </location>
</feature>
<dbReference type="Gene3D" id="2.60.40.1390">
    <property type="entry name" value="NDT80 DNA-binding domain"/>
    <property type="match status" value="1"/>
</dbReference>
<dbReference type="PANTHER" id="PTHR35144:SF2">
    <property type="entry name" value="MEIOSIS-SPECIFIC TRANSCRIPTION FACTOR NDT80"/>
    <property type="match status" value="1"/>
</dbReference>
<feature type="region of interest" description="Disordered" evidence="3">
    <location>
        <begin position="15"/>
        <end position="101"/>
    </location>
</feature>
<evidence type="ECO:0000313" key="5">
    <source>
        <dbReference type="EMBL" id="KAF6813738.1"/>
    </source>
</evidence>
<feature type="compositionally biased region" description="Polar residues" evidence="3">
    <location>
        <begin position="33"/>
        <end position="45"/>
    </location>
</feature>
<accession>A0A8H6MZ87</accession>
<protein>
    <submittedName>
        <fullName evidence="5">NDT80/PhoG like DNA-binding family protein</fullName>
    </submittedName>
</protein>
<dbReference type="PROSITE" id="PS51517">
    <property type="entry name" value="NDT80"/>
    <property type="match status" value="1"/>
</dbReference>
<reference evidence="5 6" key="1">
    <citation type="journal article" date="2020" name="Phytopathology">
        <title>Genome Sequence Resources of Colletotrichum truncatum, C. plurivorum, C. musicola, and C. sojae: Four Species Pathogenic to Soybean (Glycine max).</title>
        <authorList>
            <person name="Rogerio F."/>
            <person name="Boufleur T.R."/>
            <person name="Ciampi-Guillardi M."/>
            <person name="Sukno S.A."/>
            <person name="Thon M.R."/>
            <person name="Massola Junior N.S."/>
            <person name="Baroncelli R."/>
        </authorList>
    </citation>
    <scope>NUCLEOTIDE SEQUENCE [LARGE SCALE GENOMIC DNA]</scope>
    <source>
        <strain evidence="5 6">LFN0009</strain>
    </source>
</reference>
<dbReference type="SUPFAM" id="SSF49417">
    <property type="entry name" value="p53-like transcription factors"/>
    <property type="match status" value="1"/>
</dbReference>
<feature type="domain" description="NDT80" evidence="4">
    <location>
        <begin position="56"/>
        <end position="335"/>
    </location>
</feature>
<dbReference type="InterPro" id="IPR008967">
    <property type="entry name" value="p53-like_TF_DNA-bd_sf"/>
</dbReference>
<feature type="region of interest" description="Disordered" evidence="3">
    <location>
        <begin position="325"/>
        <end position="393"/>
    </location>
</feature>
<evidence type="ECO:0000256" key="3">
    <source>
        <dbReference type="SAM" id="MobiDB-lite"/>
    </source>
</evidence>
<dbReference type="GO" id="GO:0045944">
    <property type="term" value="P:positive regulation of transcription by RNA polymerase II"/>
    <property type="evidence" value="ECO:0007669"/>
    <property type="project" value="TreeGrafter"/>
</dbReference>
<dbReference type="GO" id="GO:0051321">
    <property type="term" value="P:meiotic cell cycle"/>
    <property type="evidence" value="ECO:0007669"/>
    <property type="project" value="TreeGrafter"/>
</dbReference>
<dbReference type="GO" id="GO:0003700">
    <property type="term" value="F:DNA-binding transcription factor activity"/>
    <property type="evidence" value="ECO:0007669"/>
    <property type="project" value="UniProtKB-UniRule"/>
</dbReference>
<organism evidence="5 6">
    <name type="scientific">Colletotrichum sojae</name>
    <dbReference type="NCBI Taxonomy" id="2175907"/>
    <lineage>
        <taxon>Eukaryota</taxon>
        <taxon>Fungi</taxon>
        <taxon>Dikarya</taxon>
        <taxon>Ascomycota</taxon>
        <taxon>Pezizomycotina</taxon>
        <taxon>Sordariomycetes</taxon>
        <taxon>Hypocreomycetidae</taxon>
        <taxon>Glomerellales</taxon>
        <taxon>Glomerellaceae</taxon>
        <taxon>Colletotrichum</taxon>
        <taxon>Colletotrichum orchidearum species complex</taxon>
    </lineage>
</organism>
<dbReference type="InterPro" id="IPR037141">
    <property type="entry name" value="NDT80_DNA-bd_dom_sf"/>
</dbReference>
<dbReference type="AlphaFoldDB" id="A0A8H6MZ87"/>
<evidence type="ECO:0000259" key="4">
    <source>
        <dbReference type="PROSITE" id="PS51517"/>
    </source>
</evidence>
<gene>
    <name evidence="5" type="ORF">CSOJ01_04464</name>
</gene>
<evidence type="ECO:0000256" key="2">
    <source>
        <dbReference type="PROSITE-ProRule" id="PRU00850"/>
    </source>
</evidence>
<keyword evidence="6" id="KW-1185">Reference proteome</keyword>
<name>A0A8H6MZ87_9PEZI</name>